<protein>
    <recommendedName>
        <fullName evidence="3">NAD(+) kinase</fullName>
    </recommendedName>
</protein>
<reference evidence="1 2" key="1">
    <citation type="journal article" date="2016" name="Environ. Microbiol.">
        <title>Genomic resolution of a cold subsurface aquifer community provides metabolic insights for novel microbes adapted to high CO concentrations.</title>
        <authorList>
            <person name="Probst A.J."/>
            <person name="Castelle C.J."/>
            <person name="Singh A."/>
            <person name="Brown C.T."/>
            <person name="Anantharaman K."/>
            <person name="Sharon I."/>
            <person name="Hug L.A."/>
            <person name="Burstein D."/>
            <person name="Emerson J.B."/>
            <person name="Thomas B.C."/>
            <person name="Banfield J.F."/>
        </authorList>
    </citation>
    <scope>NUCLEOTIDE SEQUENCE [LARGE SCALE GENOMIC DNA]</scope>
    <source>
        <strain evidence="1">CG1_02_43_90</strain>
    </source>
</reference>
<evidence type="ECO:0000313" key="2">
    <source>
        <dbReference type="Proteomes" id="UP000181992"/>
    </source>
</evidence>
<dbReference type="GO" id="GO:0003951">
    <property type="term" value="F:NAD+ kinase activity"/>
    <property type="evidence" value="ECO:0007669"/>
    <property type="project" value="InterPro"/>
</dbReference>
<dbReference type="GO" id="GO:0006741">
    <property type="term" value="P:NADP+ biosynthetic process"/>
    <property type="evidence" value="ECO:0007669"/>
    <property type="project" value="TreeGrafter"/>
</dbReference>
<sequence length="226" mass="25234">MKKVTIVGRNKQVVEALLVEHGFVINDKDFEFVISYGGDGTLIKAEEFHPGVPKVMLKDSYICKKCPPFTNDEILEKVKAGHFYIEEMPKILVSVEGHEMEGLSDIVVHNKDPRHALRYRVTINGEVTHHEIIGDGIVVATPFGSTGYYRSITHSFFEAGIGLAFNNSIEQSDHIIFNDNCVIEIEITRGPAIVYADNHEKMIEVTTGAKIRIEKGKGKGKIVVVR</sequence>
<proteinExistence type="predicted"/>
<dbReference type="AlphaFoldDB" id="A0A1J4V9U2"/>
<name>A0A1J4V9U2_9BACT</name>
<dbReference type="STRING" id="1805281.AUJ77_00150"/>
<dbReference type="InterPro" id="IPR016064">
    <property type="entry name" value="NAD/diacylglycerol_kinase_sf"/>
</dbReference>
<dbReference type="Gene3D" id="2.60.200.30">
    <property type="entry name" value="Probable inorganic polyphosphate/atp-NAD kinase, domain 2"/>
    <property type="match status" value="1"/>
</dbReference>
<dbReference type="Proteomes" id="UP000181992">
    <property type="component" value="Unassembled WGS sequence"/>
</dbReference>
<dbReference type="InterPro" id="IPR017437">
    <property type="entry name" value="ATP-NAD_kinase_PpnK-typ_C"/>
</dbReference>
<gene>
    <name evidence="1" type="ORF">AUJ77_00150</name>
</gene>
<evidence type="ECO:0000313" key="1">
    <source>
        <dbReference type="EMBL" id="OIO31310.1"/>
    </source>
</evidence>
<dbReference type="GO" id="GO:0019674">
    <property type="term" value="P:NAD+ metabolic process"/>
    <property type="evidence" value="ECO:0007669"/>
    <property type="project" value="InterPro"/>
</dbReference>
<organism evidence="1 2">
    <name type="scientific">Candidatus Nomurabacteria bacterium CG1_02_43_90</name>
    <dbReference type="NCBI Taxonomy" id="1805281"/>
    <lineage>
        <taxon>Bacteria</taxon>
        <taxon>Candidatus Nomuraibacteriota</taxon>
    </lineage>
</organism>
<accession>A0A1J4V9U2</accession>
<dbReference type="Pfam" id="PF20143">
    <property type="entry name" value="NAD_kinase_C"/>
    <property type="match status" value="1"/>
</dbReference>
<evidence type="ECO:0008006" key="3">
    <source>
        <dbReference type="Google" id="ProtNLM"/>
    </source>
</evidence>
<dbReference type="PANTHER" id="PTHR20275:SF0">
    <property type="entry name" value="NAD KINASE"/>
    <property type="match status" value="1"/>
</dbReference>
<dbReference type="EMBL" id="MNVN01000002">
    <property type="protein sequence ID" value="OIO31310.1"/>
    <property type="molecule type" value="Genomic_DNA"/>
</dbReference>
<dbReference type="PANTHER" id="PTHR20275">
    <property type="entry name" value="NAD KINASE"/>
    <property type="match status" value="1"/>
</dbReference>
<comment type="caution">
    <text evidence="1">The sequence shown here is derived from an EMBL/GenBank/DDBJ whole genome shotgun (WGS) entry which is preliminary data.</text>
</comment>
<dbReference type="SUPFAM" id="SSF111331">
    <property type="entry name" value="NAD kinase/diacylglycerol kinase-like"/>
    <property type="match status" value="1"/>
</dbReference>